<comment type="caution">
    <text evidence="2">The sequence shown here is derived from an EMBL/GenBank/DDBJ whole genome shotgun (WGS) entry which is preliminary data.</text>
</comment>
<dbReference type="EMBL" id="BLJN01000006">
    <property type="protein sequence ID" value="GFE83538.1"/>
    <property type="molecule type" value="Genomic_DNA"/>
</dbReference>
<dbReference type="Pfam" id="PF00781">
    <property type="entry name" value="DAGK_cat"/>
    <property type="match status" value="1"/>
</dbReference>
<feature type="domain" description="DAGKc" evidence="1">
    <location>
        <begin position="8"/>
        <end position="141"/>
    </location>
</feature>
<dbReference type="Gene3D" id="3.40.50.10330">
    <property type="entry name" value="Probable inorganic polyphosphate/atp-NAD kinase, domain 1"/>
    <property type="match status" value="1"/>
</dbReference>
<sequence length="315" mass="34217">MAAAHALAPDAPFLIVSNAGSGSKDAREARQQIEAVLSAAHRPHEFLLIDNPGELSSVAKKAADAAVRSDGAIVVAGGDGTINAVVQAVLPTRRPLGIIPQGTFNYSSRAHGIPLDATEATNALLTARLKPVQVGMVNDRAFLVNASLGLYPELLQDREEYKRQYGRRRSVAMWAGLKTLLREHRQLLVEVEHEQGSETLFTPSIFVGNNALQLEQVGIEEAEDVKRQRLAAVIVEPVGTLELLWLGVRGMLGQLGEDERIRNFPFRSMTVRLLSGAKKRGIKVAVDGEILWCKQPLTFHVAEHPLSLLTPATAQ</sequence>
<dbReference type="RefSeq" id="WP_161815146.1">
    <property type="nucleotide sequence ID" value="NZ_BLJN01000006.1"/>
</dbReference>
<dbReference type="PANTHER" id="PTHR12358:SF54">
    <property type="entry name" value="SPHINGOSINE KINASE RELATED PROTEIN"/>
    <property type="match status" value="1"/>
</dbReference>
<accession>A0A829YLD4</accession>
<dbReference type="SUPFAM" id="SSF111331">
    <property type="entry name" value="NAD kinase/diacylglycerol kinase-like"/>
    <property type="match status" value="1"/>
</dbReference>
<organism evidence="2 3">
    <name type="scientific">Steroidobacter agaridevorans</name>
    <dbReference type="NCBI Taxonomy" id="2695856"/>
    <lineage>
        <taxon>Bacteria</taxon>
        <taxon>Pseudomonadati</taxon>
        <taxon>Pseudomonadota</taxon>
        <taxon>Gammaproteobacteria</taxon>
        <taxon>Steroidobacterales</taxon>
        <taxon>Steroidobacteraceae</taxon>
        <taxon>Steroidobacter</taxon>
    </lineage>
</organism>
<keyword evidence="3" id="KW-1185">Reference proteome</keyword>
<protein>
    <recommendedName>
        <fullName evidence="1">DAGKc domain-containing protein</fullName>
    </recommendedName>
</protein>
<dbReference type="InterPro" id="IPR016064">
    <property type="entry name" value="NAD/diacylglycerol_kinase_sf"/>
</dbReference>
<evidence type="ECO:0000259" key="1">
    <source>
        <dbReference type="PROSITE" id="PS50146"/>
    </source>
</evidence>
<evidence type="ECO:0000313" key="3">
    <source>
        <dbReference type="Proteomes" id="UP000445000"/>
    </source>
</evidence>
<evidence type="ECO:0000313" key="2">
    <source>
        <dbReference type="EMBL" id="GFE83538.1"/>
    </source>
</evidence>
<dbReference type="AlphaFoldDB" id="A0A829YLD4"/>
<dbReference type="Gene3D" id="2.60.200.40">
    <property type="match status" value="1"/>
</dbReference>
<proteinExistence type="predicted"/>
<reference evidence="3" key="1">
    <citation type="submission" date="2020-01" db="EMBL/GenBank/DDBJ databases">
        <title>'Steroidobacter agaridevorans' sp. nov., agar-degrading bacteria isolated from rhizosphere soils.</title>
        <authorList>
            <person name="Ikenaga M."/>
            <person name="Kataoka M."/>
            <person name="Murouchi A."/>
            <person name="Katsuragi S."/>
            <person name="Sakai M."/>
        </authorList>
    </citation>
    <scope>NUCLEOTIDE SEQUENCE [LARGE SCALE GENOMIC DNA]</scope>
    <source>
        <strain evidence="3">YU21-B</strain>
    </source>
</reference>
<dbReference type="InterPro" id="IPR017438">
    <property type="entry name" value="ATP-NAD_kinase_N"/>
</dbReference>
<gene>
    <name evidence="2" type="ORF">GCM10011487_55380</name>
</gene>
<dbReference type="InterPro" id="IPR001206">
    <property type="entry name" value="Diacylglycerol_kinase_cat_dom"/>
</dbReference>
<dbReference type="PANTHER" id="PTHR12358">
    <property type="entry name" value="SPHINGOSINE KINASE"/>
    <property type="match status" value="1"/>
</dbReference>
<dbReference type="PROSITE" id="PS50146">
    <property type="entry name" value="DAGK"/>
    <property type="match status" value="1"/>
</dbReference>
<dbReference type="SMART" id="SM00046">
    <property type="entry name" value="DAGKc"/>
    <property type="match status" value="1"/>
</dbReference>
<name>A0A829YLD4_9GAMM</name>
<dbReference type="GO" id="GO:0016301">
    <property type="term" value="F:kinase activity"/>
    <property type="evidence" value="ECO:0007669"/>
    <property type="project" value="InterPro"/>
</dbReference>
<dbReference type="InterPro" id="IPR050187">
    <property type="entry name" value="Lipid_Phosphate_FormReg"/>
</dbReference>
<dbReference type="Proteomes" id="UP000445000">
    <property type="component" value="Unassembled WGS sequence"/>
</dbReference>